<accession>A0ACC2MSN1</accession>
<dbReference type="EMBL" id="CM056809">
    <property type="protein sequence ID" value="KAJ8648513.1"/>
    <property type="molecule type" value="Genomic_DNA"/>
</dbReference>
<reference evidence="1 2" key="1">
    <citation type="journal article" date="2022" name="Hortic Res">
        <title>A haplotype resolved chromosomal level avocado genome allows analysis of novel avocado genes.</title>
        <authorList>
            <person name="Nath O."/>
            <person name="Fletcher S.J."/>
            <person name="Hayward A."/>
            <person name="Shaw L.M."/>
            <person name="Masouleh A.K."/>
            <person name="Furtado A."/>
            <person name="Henry R.J."/>
            <person name="Mitter N."/>
        </authorList>
    </citation>
    <scope>NUCLEOTIDE SEQUENCE [LARGE SCALE GENOMIC DNA]</scope>
    <source>
        <strain evidence="2">cv. Hass</strain>
    </source>
</reference>
<gene>
    <name evidence="1" type="ORF">MRB53_001536</name>
</gene>
<evidence type="ECO:0000313" key="1">
    <source>
        <dbReference type="EMBL" id="KAJ8648513.1"/>
    </source>
</evidence>
<name>A0ACC2MSN1_PERAE</name>
<sequence>MSGPHKKFGARKRTGRAKIAEKERGGGLNLPSDTGAFGEWVASSSSASCSRAGEDLCLGAGTWPTTRPITLPDLGMVGLIFPHLQYQQPDHIFLDHPINNITNTHNPNNNNTPALGVGVLSTANTVQESESRETHLWQSHPNFLKKPVSDVFNTSNPSSGIGQLTCKDCGNQAKKDCSHRRCRTCCRSHGFSCSTHVRSTWIPVARRRERQISGGGGGGLSVSTSTAKKARVIAFESNGMFSHISNSNTTPPRSSDTSSSQQDASFKESLPGHVQAPAVFKCVRVTAMDNGEDEYVYQAMVKIRGHVFRGVLYDQGIERRDGVSDISDLHLGGPGARNNGASSSPLLDHPDIYAVTGNGSVAAIAYGNTMS</sequence>
<evidence type="ECO:0000313" key="2">
    <source>
        <dbReference type="Proteomes" id="UP001234297"/>
    </source>
</evidence>
<keyword evidence="2" id="KW-1185">Reference proteome</keyword>
<proteinExistence type="predicted"/>
<protein>
    <submittedName>
        <fullName evidence="1">Uncharacterized protein</fullName>
    </submittedName>
</protein>
<comment type="caution">
    <text evidence="1">The sequence shown here is derived from an EMBL/GenBank/DDBJ whole genome shotgun (WGS) entry which is preliminary data.</text>
</comment>
<dbReference type="Proteomes" id="UP001234297">
    <property type="component" value="Chromosome 1"/>
</dbReference>
<organism evidence="1 2">
    <name type="scientific">Persea americana</name>
    <name type="common">Avocado</name>
    <dbReference type="NCBI Taxonomy" id="3435"/>
    <lineage>
        <taxon>Eukaryota</taxon>
        <taxon>Viridiplantae</taxon>
        <taxon>Streptophyta</taxon>
        <taxon>Embryophyta</taxon>
        <taxon>Tracheophyta</taxon>
        <taxon>Spermatophyta</taxon>
        <taxon>Magnoliopsida</taxon>
        <taxon>Magnoliidae</taxon>
        <taxon>Laurales</taxon>
        <taxon>Lauraceae</taxon>
        <taxon>Persea</taxon>
    </lineage>
</organism>